<gene>
    <name evidence="21" type="primary">abcb8</name>
</gene>
<feature type="transmembrane region" description="Helical" evidence="18">
    <location>
        <begin position="126"/>
        <end position="153"/>
    </location>
</feature>
<proteinExistence type="inferred from homology"/>
<keyword evidence="6" id="KW-0547">Nucleotide-binding</keyword>
<feature type="domain" description="ABC transporter" evidence="19">
    <location>
        <begin position="428"/>
        <end position="665"/>
    </location>
</feature>
<evidence type="ECO:0000256" key="4">
    <source>
        <dbReference type="ARBA" id="ARBA00022538"/>
    </source>
</evidence>
<dbReference type="Pfam" id="PF00005">
    <property type="entry name" value="ABC_tran"/>
    <property type="match status" value="1"/>
</dbReference>
<evidence type="ECO:0000256" key="14">
    <source>
        <dbReference type="ARBA" id="ARBA00023136"/>
    </source>
</evidence>
<feature type="transmembrane region" description="Helical" evidence="18">
    <location>
        <begin position="210"/>
        <end position="230"/>
    </location>
</feature>
<feature type="domain" description="ABC transmembrane type-1" evidence="20">
    <location>
        <begin position="230"/>
        <end position="393"/>
    </location>
</feature>
<evidence type="ECO:0000256" key="8">
    <source>
        <dbReference type="ARBA" id="ARBA00022840"/>
    </source>
</evidence>
<dbReference type="Pfam" id="PF00664">
    <property type="entry name" value="ABC_membrane"/>
    <property type="match status" value="1"/>
</dbReference>
<reference evidence="21" key="1">
    <citation type="submission" date="2025-08" db="UniProtKB">
        <authorList>
            <consortium name="Ensembl"/>
        </authorList>
    </citation>
    <scope>IDENTIFICATION</scope>
</reference>
<evidence type="ECO:0000256" key="1">
    <source>
        <dbReference type="ARBA" id="ARBA00004448"/>
    </source>
</evidence>
<evidence type="ECO:0000256" key="5">
    <source>
        <dbReference type="ARBA" id="ARBA00022692"/>
    </source>
</evidence>
<dbReference type="GO" id="GO:0090374">
    <property type="term" value="P:oligopeptide export from mitochondrion"/>
    <property type="evidence" value="ECO:0007669"/>
    <property type="project" value="TreeGrafter"/>
</dbReference>
<dbReference type="Ensembl" id="ENSDLAT00005066001.2">
    <property type="protein sequence ID" value="ENSDLAP00005062359.2"/>
    <property type="gene ID" value="ENSDLAG00005025991.2"/>
</dbReference>
<name>A0A8C4IV47_DICLA</name>
<dbReference type="Gene3D" id="1.20.1560.10">
    <property type="entry name" value="ABC transporter type 1, transmembrane domain"/>
    <property type="match status" value="1"/>
</dbReference>
<keyword evidence="7" id="KW-0999">Mitochondrion inner membrane</keyword>
<evidence type="ECO:0000256" key="18">
    <source>
        <dbReference type="SAM" id="Phobius"/>
    </source>
</evidence>
<keyword evidence="5 18" id="KW-0812">Transmembrane</keyword>
<reference evidence="21" key="2">
    <citation type="submission" date="2025-09" db="UniProtKB">
        <authorList>
            <consortium name="Ensembl"/>
        </authorList>
    </citation>
    <scope>IDENTIFICATION</scope>
</reference>
<dbReference type="GeneTree" id="ENSGT00940000159126"/>
<dbReference type="SUPFAM" id="SSF90123">
    <property type="entry name" value="ABC transporter transmembrane region"/>
    <property type="match status" value="1"/>
</dbReference>
<protein>
    <recommendedName>
        <fullName evidence="15">Mitochondrial potassium channel ATP-binding subunit</fullName>
    </recommendedName>
    <alternativeName>
        <fullName evidence="17">ATP-binding cassette sub-family B member 8, mitochondrial</fullName>
    </alternativeName>
    <alternativeName>
        <fullName evidence="16">Mitochondrial sulfonylurea-receptor</fullName>
    </alternativeName>
</protein>
<evidence type="ECO:0000259" key="19">
    <source>
        <dbReference type="PROSITE" id="PS50893"/>
    </source>
</evidence>
<sequence length="672" mass="72826">MLQLLCCRASITAPVRSLPLYPRCNNTADLWKLSRSSQQPGNAVSRLWSLTQRAVRQSTVRTPKPPGVALKFILGPAVLTVSARLFCHVAHCEADVNNNIPVEAVAKNPVPEFKWHILWEFVKPQLFALIGAVVVINISISACFVPVSVVLAINHLLLRAGPADERLHHPALEGGGESGSRHEEDPFRILTEVHNRSVLEQKNAWTGQDAVIYIFNFLIPFSFVAYLQGLRSVTQTVGCFVSLYIISPKLTGLTVVVLPCLVGAGALIGSFLRKLSRLSQEQVAKATGVADEALGNVRTVKAFAMEERELQLYAYEVDKSCEINENLGTGIAVFQGMSNIALNCIVLGTIFAGGTLISRSEMSPGDLMSFLVASQTVQRSLASISILFGQMVRGLSSGARVFEYLALKPTIPLSGGGRIPYNSLTGRVDFTDISFSYPTRPGHQILKKFNLTLPPSKTVAIVGESGGGKSTVASLLERFYDPTSGVIMLDGLDIRTLDLAWFRGQVIGFINQEPVLFGSSVMENIRFGKPEATDAEVINAAKQANAHRFITGFPDGYNTVVGERGVTLSGGQKQRIAIARALIKNPSILVLDEATSALDAESERVVQEALDRATKGRTVLIIAHRLSTIQGADLICVMSDGRIVEAGTHLELLSKGGLYSDLIRRQRAEGKK</sequence>
<evidence type="ECO:0000256" key="16">
    <source>
        <dbReference type="ARBA" id="ARBA00041416"/>
    </source>
</evidence>
<evidence type="ECO:0000256" key="3">
    <source>
        <dbReference type="ARBA" id="ARBA00022448"/>
    </source>
</evidence>
<dbReference type="CDD" id="cd03249">
    <property type="entry name" value="ABC_MTABC3_MDL1_MDL2"/>
    <property type="match status" value="1"/>
</dbReference>
<dbReference type="AlphaFoldDB" id="A0A8C4IV47"/>
<dbReference type="GO" id="GO:0005524">
    <property type="term" value="F:ATP binding"/>
    <property type="evidence" value="ECO:0007669"/>
    <property type="project" value="UniProtKB-KW"/>
</dbReference>
<keyword evidence="9" id="KW-0809">Transit peptide</keyword>
<dbReference type="FunFam" id="1.20.1560.10:FF:000016">
    <property type="entry name" value="ATP-binding cassette sub-family B member 8, mitochondrial"/>
    <property type="match status" value="1"/>
</dbReference>
<organism evidence="21 22">
    <name type="scientific">Dicentrarchus labrax</name>
    <name type="common">European seabass</name>
    <name type="synonym">Morone labrax</name>
    <dbReference type="NCBI Taxonomy" id="13489"/>
    <lineage>
        <taxon>Eukaryota</taxon>
        <taxon>Metazoa</taxon>
        <taxon>Chordata</taxon>
        <taxon>Craniata</taxon>
        <taxon>Vertebrata</taxon>
        <taxon>Euteleostomi</taxon>
        <taxon>Actinopterygii</taxon>
        <taxon>Neopterygii</taxon>
        <taxon>Teleostei</taxon>
        <taxon>Neoteleostei</taxon>
        <taxon>Acanthomorphata</taxon>
        <taxon>Eupercaria</taxon>
        <taxon>Moronidae</taxon>
        <taxon>Dicentrarchus</taxon>
    </lineage>
</organism>
<dbReference type="InterPro" id="IPR017871">
    <property type="entry name" value="ABC_transporter-like_CS"/>
</dbReference>
<evidence type="ECO:0000256" key="15">
    <source>
        <dbReference type="ARBA" id="ARBA00040439"/>
    </source>
</evidence>
<dbReference type="InterPro" id="IPR011527">
    <property type="entry name" value="ABC1_TM_dom"/>
</dbReference>
<dbReference type="GO" id="GO:0005743">
    <property type="term" value="C:mitochondrial inner membrane"/>
    <property type="evidence" value="ECO:0007669"/>
    <property type="project" value="UniProtKB-SubCell"/>
</dbReference>
<dbReference type="FunFam" id="3.40.50.300:FF:000403">
    <property type="entry name" value="ATP-binding cassette sub-family B member 8, mitochondrial"/>
    <property type="match status" value="1"/>
</dbReference>
<evidence type="ECO:0000259" key="20">
    <source>
        <dbReference type="PROSITE" id="PS50929"/>
    </source>
</evidence>
<keyword evidence="3" id="KW-0813">Transport</keyword>
<keyword evidence="10" id="KW-0630">Potassium</keyword>
<dbReference type="GO" id="GO:0006813">
    <property type="term" value="P:potassium ion transport"/>
    <property type="evidence" value="ECO:0007669"/>
    <property type="project" value="UniProtKB-KW"/>
</dbReference>
<feature type="transmembrane region" description="Helical" evidence="18">
    <location>
        <begin position="250"/>
        <end position="272"/>
    </location>
</feature>
<evidence type="ECO:0000256" key="7">
    <source>
        <dbReference type="ARBA" id="ARBA00022792"/>
    </source>
</evidence>
<dbReference type="Gene3D" id="3.40.50.300">
    <property type="entry name" value="P-loop containing nucleotide triphosphate hydrolases"/>
    <property type="match status" value="1"/>
</dbReference>
<comment type="similarity">
    <text evidence="2">Belongs to the ABC transporter superfamily. ABCB family. Multidrug resistance exporter (TC 3.A.1.201) subfamily.</text>
</comment>
<evidence type="ECO:0000256" key="13">
    <source>
        <dbReference type="ARBA" id="ARBA00023128"/>
    </source>
</evidence>
<dbReference type="InterPro" id="IPR039421">
    <property type="entry name" value="Type_1_exporter"/>
</dbReference>
<dbReference type="SUPFAM" id="SSF52540">
    <property type="entry name" value="P-loop containing nucleoside triphosphate hydrolases"/>
    <property type="match status" value="1"/>
</dbReference>
<evidence type="ECO:0000256" key="17">
    <source>
        <dbReference type="ARBA" id="ARBA00042968"/>
    </source>
</evidence>
<evidence type="ECO:0000313" key="22">
    <source>
        <dbReference type="Proteomes" id="UP000694389"/>
    </source>
</evidence>
<evidence type="ECO:0000256" key="6">
    <source>
        <dbReference type="ARBA" id="ARBA00022741"/>
    </source>
</evidence>
<evidence type="ECO:0000256" key="12">
    <source>
        <dbReference type="ARBA" id="ARBA00023065"/>
    </source>
</evidence>
<dbReference type="Proteomes" id="UP000694389">
    <property type="component" value="Unassembled WGS sequence"/>
</dbReference>
<keyword evidence="13" id="KW-0496">Mitochondrion</keyword>
<dbReference type="PANTHER" id="PTHR43394">
    <property type="entry name" value="ATP-DEPENDENT PERMEASE MDL1, MITOCHONDRIAL"/>
    <property type="match status" value="1"/>
</dbReference>
<keyword evidence="22" id="KW-1185">Reference proteome</keyword>
<dbReference type="PANTHER" id="PTHR43394:SF17">
    <property type="entry name" value="MITOCHONDRIAL POTASSIUM CHANNEL ATP-BINDING SUBUNIT"/>
    <property type="match status" value="1"/>
</dbReference>
<dbReference type="InterPro" id="IPR003439">
    <property type="entry name" value="ABC_transporter-like_ATP-bd"/>
</dbReference>
<keyword evidence="11 18" id="KW-1133">Transmembrane helix</keyword>
<evidence type="ECO:0000313" key="21">
    <source>
        <dbReference type="Ensembl" id="ENSDLAP00005062359.2"/>
    </source>
</evidence>
<keyword evidence="14 18" id="KW-0472">Membrane</keyword>
<keyword evidence="12" id="KW-0406">Ion transport</keyword>
<dbReference type="GO" id="GO:0015421">
    <property type="term" value="F:ABC-type oligopeptide transporter activity"/>
    <property type="evidence" value="ECO:0007669"/>
    <property type="project" value="TreeGrafter"/>
</dbReference>
<dbReference type="PROSITE" id="PS50929">
    <property type="entry name" value="ABC_TM1F"/>
    <property type="match status" value="1"/>
</dbReference>
<keyword evidence="8" id="KW-0067">ATP-binding</keyword>
<dbReference type="InterPro" id="IPR027417">
    <property type="entry name" value="P-loop_NTPase"/>
</dbReference>
<evidence type="ECO:0000256" key="10">
    <source>
        <dbReference type="ARBA" id="ARBA00022958"/>
    </source>
</evidence>
<dbReference type="GO" id="GO:0016887">
    <property type="term" value="F:ATP hydrolysis activity"/>
    <property type="evidence" value="ECO:0007669"/>
    <property type="project" value="InterPro"/>
</dbReference>
<dbReference type="SMART" id="SM00382">
    <property type="entry name" value="AAA"/>
    <property type="match status" value="1"/>
</dbReference>
<dbReference type="InterPro" id="IPR036640">
    <property type="entry name" value="ABC1_TM_sf"/>
</dbReference>
<dbReference type="PROSITE" id="PS00211">
    <property type="entry name" value="ABC_TRANSPORTER_1"/>
    <property type="match status" value="1"/>
</dbReference>
<keyword evidence="4" id="KW-0633">Potassium transport</keyword>
<dbReference type="InterPro" id="IPR003593">
    <property type="entry name" value="AAA+_ATPase"/>
</dbReference>
<evidence type="ECO:0000256" key="2">
    <source>
        <dbReference type="ARBA" id="ARBA00007577"/>
    </source>
</evidence>
<evidence type="ECO:0000256" key="11">
    <source>
        <dbReference type="ARBA" id="ARBA00022989"/>
    </source>
</evidence>
<comment type="subcellular location">
    <subcellularLocation>
        <location evidence="1">Mitochondrion inner membrane</location>
        <topology evidence="1">Multi-pass membrane protein</topology>
    </subcellularLocation>
</comment>
<dbReference type="PROSITE" id="PS50893">
    <property type="entry name" value="ABC_TRANSPORTER_2"/>
    <property type="match status" value="1"/>
</dbReference>
<evidence type="ECO:0000256" key="9">
    <source>
        <dbReference type="ARBA" id="ARBA00022946"/>
    </source>
</evidence>
<accession>A0A8C4IV47</accession>